<dbReference type="KEGG" id="pvac:HC248_00141"/>
<dbReference type="Proteomes" id="UP000502041">
    <property type="component" value="Chromosome"/>
</dbReference>
<dbReference type="EMBL" id="CP051461">
    <property type="protein sequence ID" value="QJC54879.1"/>
    <property type="molecule type" value="Genomic_DNA"/>
</dbReference>
<evidence type="ECO:0000313" key="2">
    <source>
        <dbReference type="EMBL" id="QJC54879.1"/>
    </source>
</evidence>
<dbReference type="InterPro" id="IPR005586">
    <property type="entry name" value="ABC_trans_aux"/>
</dbReference>
<feature type="domain" description="ABC-type transport auxiliary lipoprotein component" evidence="1">
    <location>
        <begin position="60"/>
        <end position="222"/>
    </location>
</feature>
<organism evidence="2 3">
    <name type="scientific">Polaromonas vacuolata</name>
    <dbReference type="NCBI Taxonomy" id="37448"/>
    <lineage>
        <taxon>Bacteria</taxon>
        <taxon>Pseudomonadati</taxon>
        <taxon>Pseudomonadota</taxon>
        <taxon>Betaproteobacteria</taxon>
        <taxon>Burkholderiales</taxon>
        <taxon>Comamonadaceae</taxon>
        <taxon>Polaromonas</taxon>
    </lineage>
</organism>
<proteinExistence type="predicted"/>
<dbReference type="SUPFAM" id="SSF159594">
    <property type="entry name" value="XCC0632-like"/>
    <property type="match status" value="1"/>
</dbReference>
<name>A0A6H2H4U5_9BURK</name>
<dbReference type="Pfam" id="PF03886">
    <property type="entry name" value="ABC_trans_aux"/>
    <property type="match status" value="1"/>
</dbReference>
<dbReference type="AlphaFoldDB" id="A0A6H2H4U5"/>
<gene>
    <name evidence="2" type="ORF">HC248_00141</name>
</gene>
<evidence type="ECO:0000313" key="3">
    <source>
        <dbReference type="Proteomes" id="UP000502041"/>
    </source>
</evidence>
<sequence length="233" mass="25387">MKQPQPGRTDLLMQTPHRRKRFLSLLCGAAVVFLSACSALPDKPMRSLMYDFGPGLVSVPAATQTQLPAIALEELSTVGGAIDNQSLLYRLAYTDAQQLRPYSQARWTMAPAQLVQQRLRETLSQRRAVFNAGEGVALNRSQNAVLPLILKLQLQEFSQLFSTPDASVGLIRLQATLVELTPAGEKLLFQRLLVVQRPAPTQDAAGGASALVQATDAAIAQLDDWLQTARSQP</sequence>
<protein>
    <recommendedName>
        <fullName evidence="1">ABC-type transport auxiliary lipoprotein component domain-containing protein</fullName>
    </recommendedName>
</protein>
<dbReference type="Gene3D" id="3.40.50.10610">
    <property type="entry name" value="ABC-type transport auxiliary lipoprotein component"/>
    <property type="match status" value="1"/>
</dbReference>
<accession>A0A6H2H4U5</accession>
<evidence type="ECO:0000259" key="1">
    <source>
        <dbReference type="Pfam" id="PF03886"/>
    </source>
</evidence>
<keyword evidence="3" id="KW-1185">Reference proteome</keyword>
<reference evidence="2 3" key="1">
    <citation type="submission" date="2020-04" db="EMBL/GenBank/DDBJ databases">
        <title>Complete genome of a Psychrophilic, Marine, Gas Vacuolate Bacterium Polaromonas vacuolata KCTC 22033T.</title>
        <authorList>
            <person name="Hwang K."/>
            <person name="Kim K.M."/>
        </authorList>
    </citation>
    <scope>NUCLEOTIDE SEQUENCE [LARGE SCALE GENOMIC DNA]</scope>
    <source>
        <strain evidence="2 3">KCTC 22033</strain>
    </source>
</reference>